<name>A0A1V0UPZ9_9BACL</name>
<organism evidence="1 2">
    <name type="scientific">Paenibacillus larvae subsp. pulvifaciens</name>
    <dbReference type="NCBI Taxonomy" id="1477"/>
    <lineage>
        <taxon>Bacteria</taxon>
        <taxon>Bacillati</taxon>
        <taxon>Bacillota</taxon>
        <taxon>Bacilli</taxon>
        <taxon>Bacillales</taxon>
        <taxon>Paenibacillaceae</taxon>
        <taxon>Paenibacillus</taxon>
    </lineage>
</organism>
<dbReference type="Proteomes" id="UP000192727">
    <property type="component" value="Chromosome"/>
</dbReference>
<evidence type="ECO:0000313" key="2">
    <source>
        <dbReference type="Proteomes" id="UP000192727"/>
    </source>
</evidence>
<accession>A0A1V0UPZ9</accession>
<evidence type="ECO:0000313" key="1">
    <source>
        <dbReference type="EMBL" id="ARF67254.1"/>
    </source>
</evidence>
<protein>
    <submittedName>
        <fullName evidence="1">Uncharacterized protein</fullName>
    </submittedName>
</protein>
<sequence>MKPHEQMEFELAIESMQKILPMMLGTFPTIAKLSRVYYDELIKEGFSEDQALYIVAEQGIKARLD</sequence>
<reference evidence="1 2" key="1">
    <citation type="submission" date="2017-03" db="EMBL/GenBank/DDBJ databases">
        <title>Paenibacillus larvae genome sequencing.</title>
        <authorList>
            <person name="Dingman D.W."/>
        </authorList>
    </citation>
    <scope>NUCLEOTIDE SEQUENCE [LARGE SCALE GENOMIC DNA]</scope>
    <source>
        <strain evidence="1 2">SAG 10367</strain>
    </source>
</reference>
<dbReference type="RefSeq" id="WP_083038882.1">
    <property type="nucleotide sequence ID" value="NZ_CP020557.1"/>
</dbReference>
<gene>
    <name evidence="1" type="ORF">B7C51_04600</name>
</gene>
<proteinExistence type="predicted"/>
<dbReference type="EMBL" id="CP020557">
    <property type="protein sequence ID" value="ARF67254.1"/>
    <property type="molecule type" value="Genomic_DNA"/>
</dbReference>
<dbReference type="AlphaFoldDB" id="A0A1V0UPZ9"/>